<sequence>MSARVKLSQTELSILIDNVERNGGDASVLRSMLKVKDNDPSGASDESHVKELMEQSTIEEGPGLKCSMCGNSTPLLIADCCNGCFTDWALSMRRKNNG</sequence>
<dbReference type="AlphaFoldDB" id="A0A0F9AG89"/>
<reference evidence="1" key="1">
    <citation type="journal article" date="2015" name="Nature">
        <title>Complex archaea that bridge the gap between prokaryotes and eukaryotes.</title>
        <authorList>
            <person name="Spang A."/>
            <person name="Saw J.H."/>
            <person name="Jorgensen S.L."/>
            <person name="Zaremba-Niedzwiedzka K."/>
            <person name="Martijn J."/>
            <person name="Lind A.E."/>
            <person name="van Eijk R."/>
            <person name="Schleper C."/>
            <person name="Guy L."/>
            <person name="Ettema T.J."/>
        </authorList>
    </citation>
    <scope>NUCLEOTIDE SEQUENCE</scope>
</reference>
<proteinExistence type="predicted"/>
<accession>A0A0F9AG89</accession>
<evidence type="ECO:0000313" key="1">
    <source>
        <dbReference type="EMBL" id="KKL08559.1"/>
    </source>
</evidence>
<organism evidence="1">
    <name type="scientific">marine sediment metagenome</name>
    <dbReference type="NCBI Taxonomy" id="412755"/>
    <lineage>
        <taxon>unclassified sequences</taxon>
        <taxon>metagenomes</taxon>
        <taxon>ecological metagenomes</taxon>
    </lineage>
</organism>
<protein>
    <submittedName>
        <fullName evidence="1">Uncharacterized protein</fullName>
    </submittedName>
</protein>
<comment type="caution">
    <text evidence="1">The sequence shown here is derived from an EMBL/GenBank/DDBJ whole genome shotgun (WGS) entry which is preliminary data.</text>
</comment>
<name>A0A0F9AG89_9ZZZZ</name>
<dbReference type="EMBL" id="LAZR01042833">
    <property type="protein sequence ID" value="KKL08559.1"/>
    <property type="molecule type" value="Genomic_DNA"/>
</dbReference>
<gene>
    <name evidence="1" type="ORF">LCGC14_2574640</name>
</gene>